<protein>
    <submittedName>
        <fullName evidence="1">Uncharacterized protein</fullName>
    </submittedName>
</protein>
<name>A0AAD8I7G0_9APIA</name>
<evidence type="ECO:0000313" key="2">
    <source>
        <dbReference type="Proteomes" id="UP001237642"/>
    </source>
</evidence>
<reference evidence="1" key="2">
    <citation type="submission" date="2023-05" db="EMBL/GenBank/DDBJ databases">
        <authorList>
            <person name="Schelkunov M.I."/>
        </authorList>
    </citation>
    <scope>NUCLEOTIDE SEQUENCE</scope>
    <source>
        <strain evidence="1">Hsosn_3</strain>
        <tissue evidence="1">Leaf</tissue>
    </source>
</reference>
<dbReference type="AlphaFoldDB" id="A0AAD8I7G0"/>
<comment type="caution">
    <text evidence="1">The sequence shown here is derived from an EMBL/GenBank/DDBJ whole genome shotgun (WGS) entry which is preliminary data.</text>
</comment>
<sequence length="194" mass="21670">MFLEKEPTEAELELSLNQSGSNKAPGPYGMNAEVLKKLWPQLKESMMITLMEFFTCGKLPTGMNSAFIALIGMKLISKLLNNRLSKIAVSNFLRIRAGLIGEDDVDKDWIKLALSQRLRLYFLPREEMSGADELAKQGAQRNFEEMDADDGEVAGNGEDEDEGLQLFEGVGLEGMGIRTKFQVRLWHAGGLFSY</sequence>
<dbReference type="EMBL" id="JAUIZM010000006">
    <property type="protein sequence ID" value="KAK1379288.1"/>
    <property type="molecule type" value="Genomic_DNA"/>
</dbReference>
<keyword evidence="2" id="KW-1185">Reference proteome</keyword>
<dbReference type="Proteomes" id="UP001237642">
    <property type="component" value="Unassembled WGS sequence"/>
</dbReference>
<reference evidence="1" key="1">
    <citation type="submission" date="2023-02" db="EMBL/GenBank/DDBJ databases">
        <title>Genome of toxic invasive species Heracleum sosnowskyi carries increased number of genes despite the absence of recent whole-genome duplications.</title>
        <authorList>
            <person name="Schelkunov M."/>
            <person name="Shtratnikova V."/>
            <person name="Makarenko M."/>
            <person name="Klepikova A."/>
            <person name="Omelchenko D."/>
            <person name="Novikova G."/>
            <person name="Obukhova E."/>
            <person name="Bogdanov V."/>
            <person name="Penin A."/>
            <person name="Logacheva M."/>
        </authorList>
    </citation>
    <scope>NUCLEOTIDE SEQUENCE</scope>
    <source>
        <strain evidence="1">Hsosn_3</strain>
        <tissue evidence="1">Leaf</tissue>
    </source>
</reference>
<evidence type="ECO:0000313" key="1">
    <source>
        <dbReference type="EMBL" id="KAK1379288.1"/>
    </source>
</evidence>
<proteinExistence type="predicted"/>
<accession>A0AAD8I7G0</accession>
<organism evidence="1 2">
    <name type="scientific">Heracleum sosnowskyi</name>
    <dbReference type="NCBI Taxonomy" id="360622"/>
    <lineage>
        <taxon>Eukaryota</taxon>
        <taxon>Viridiplantae</taxon>
        <taxon>Streptophyta</taxon>
        <taxon>Embryophyta</taxon>
        <taxon>Tracheophyta</taxon>
        <taxon>Spermatophyta</taxon>
        <taxon>Magnoliopsida</taxon>
        <taxon>eudicotyledons</taxon>
        <taxon>Gunneridae</taxon>
        <taxon>Pentapetalae</taxon>
        <taxon>asterids</taxon>
        <taxon>campanulids</taxon>
        <taxon>Apiales</taxon>
        <taxon>Apiaceae</taxon>
        <taxon>Apioideae</taxon>
        <taxon>apioid superclade</taxon>
        <taxon>Tordylieae</taxon>
        <taxon>Tordyliinae</taxon>
        <taxon>Heracleum</taxon>
    </lineage>
</organism>
<gene>
    <name evidence="1" type="ORF">POM88_026032</name>
</gene>